<dbReference type="PANTHER" id="PTHR32134">
    <property type="entry name" value="FNIP REPEAT-CONTAINING PROTEIN"/>
    <property type="match status" value="1"/>
</dbReference>
<dbReference type="OMA" id="LTISCAQ"/>
<dbReference type="PANTHER" id="PTHR32134:SF169">
    <property type="entry name" value="FNIP REPEAT-CONTAINING PROTEIN-RELATED"/>
    <property type="match status" value="1"/>
</dbReference>
<dbReference type="AlphaFoldDB" id="D3BQ56"/>
<evidence type="ECO:0000313" key="2">
    <source>
        <dbReference type="Proteomes" id="UP000001396"/>
    </source>
</evidence>
<dbReference type="RefSeq" id="XP_020428408.1">
    <property type="nucleotide sequence ID" value="XM_020580823.1"/>
</dbReference>
<name>D3BQ56_HETP5</name>
<evidence type="ECO:0000313" key="1">
    <source>
        <dbReference type="EMBL" id="EFA76276.1"/>
    </source>
</evidence>
<organism evidence="1 2">
    <name type="scientific">Heterostelium pallidum (strain ATCC 26659 / Pp 5 / PN500)</name>
    <name type="common">Cellular slime mold</name>
    <name type="synonym">Polysphondylium pallidum</name>
    <dbReference type="NCBI Taxonomy" id="670386"/>
    <lineage>
        <taxon>Eukaryota</taxon>
        <taxon>Amoebozoa</taxon>
        <taxon>Evosea</taxon>
        <taxon>Eumycetozoa</taxon>
        <taxon>Dictyostelia</taxon>
        <taxon>Acytosteliales</taxon>
        <taxon>Acytosteliaceae</taxon>
        <taxon>Heterostelium</taxon>
    </lineage>
</organism>
<proteinExistence type="predicted"/>
<reference evidence="1 2" key="1">
    <citation type="journal article" date="2011" name="Genome Res.">
        <title>Phylogeny-wide analysis of social amoeba genomes highlights ancient origins for complex intercellular communication.</title>
        <authorList>
            <person name="Heidel A.J."/>
            <person name="Lawal H.M."/>
            <person name="Felder M."/>
            <person name="Schilde C."/>
            <person name="Helps N.R."/>
            <person name="Tunggal B."/>
            <person name="Rivero F."/>
            <person name="John U."/>
            <person name="Schleicher M."/>
            <person name="Eichinger L."/>
            <person name="Platzer M."/>
            <person name="Noegel A.A."/>
            <person name="Schaap P."/>
            <person name="Gloeckner G."/>
        </authorList>
    </citation>
    <scope>NUCLEOTIDE SEQUENCE [LARGE SCALE GENOMIC DNA]</scope>
    <source>
        <strain evidence="2">ATCC 26659 / Pp 5 / PN500</strain>
    </source>
</reference>
<dbReference type="Proteomes" id="UP000001396">
    <property type="component" value="Unassembled WGS sequence"/>
</dbReference>
<evidence type="ECO:0008006" key="3">
    <source>
        <dbReference type="Google" id="ProtNLM"/>
    </source>
</evidence>
<dbReference type="Pfam" id="PF05725">
    <property type="entry name" value="FNIP"/>
    <property type="match status" value="4"/>
</dbReference>
<accession>D3BQ56</accession>
<comment type="caution">
    <text evidence="1">The sequence shown here is derived from an EMBL/GenBank/DDBJ whole genome shotgun (WGS) entry which is preliminary data.</text>
</comment>
<protein>
    <recommendedName>
        <fullName evidence="3">FNIP repeat-containing protein</fullName>
    </recommendedName>
</protein>
<dbReference type="InterPro" id="IPR008615">
    <property type="entry name" value="FNIP"/>
</dbReference>
<sequence length="913" mass="102557">MINNDDNESNKIVNLSHLLLSNIIKRLDDNNNCTLIISDTKLNNDYHLTIAELMEIDSINTMNVSKISMTADYQPSVLKKLYQLISDCNSVRALKQCCSLACVLPVNLTCLSFSDDFDEPLLPGYLPPNLTKLKFGYSFNQPIGIGLLPSTLEMLILGDAYNHPIVAGVLPASLRVLKINGVDYVYGFEVGSLPFGLQELCYSGFDITIGEDVLPTSLLTLDFAPVSWMKSIQSLTNLKTLSFSYPNYNTYESFDLDMLPRSLTSLNVSLEVTLTSSLSTSIKHLNIFRTSYNIDEIFKHDRSQYQFESLTVDALKQESLDGIKIRRLKLDFNRDIEAPIRSIPSGVEELFIRYNKSAIISENTIPSSVQKLTYYPKNSTVERIIPNTVKELVFKHSSTFVRFPSSLLPDSLQSLSLPTAIPLLIDSEFPKSLSNFCLGLDKIQKTSILARKLDDNYYLIFGQSYQQFYAAIISKECILFSINCLIKRLDDNNNSTLKIGEKKLNDNIDYHLTLEMTEIRKSNASALKKLYQLISNCNSVRALKHCCSLACVLPVNLTCLSFSDDFNQPLLPGFLPPKLIKLKFGFSFNQPIGIGVLPTSLRVLKFNGVDYGLGFEVGSLPFGLEELCYSGVNTAIGEGVLPTTLVTLNYAPVSWMKSIQSLANLKTLSFSEQISPNQPSIDLNMLPRSLTSLSVFSEVTLTSSLSTSIKHLTISCAQYNIDEIFKHDRSQYQFESLSVDALKQESLDGLAIKRLKLDFNRDIEAPIRSIPSGVEELFIGYNKNAIITENAIPSSVRKLTYYPKNSTVERIIPNTVKELVVKNSILEKDLCNLLPDSLQSLSLPTAMAVQIDSEFPKSLSNIHWNSNRKQKTNILARKIDDKYYLIFGRSTKQFYSAIIFKELIKTKYILMNK</sequence>
<dbReference type="SUPFAM" id="SSF52058">
    <property type="entry name" value="L domain-like"/>
    <property type="match status" value="1"/>
</dbReference>
<keyword evidence="2" id="KW-1185">Reference proteome</keyword>
<dbReference type="InterPro" id="IPR051251">
    <property type="entry name" value="STK_FNIP-Repeat"/>
</dbReference>
<dbReference type="GeneID" id="31365508"/>
<gene>
    <name evidence="1" type="ORF">PPL_10037</name>
</gene>
<dbReference type="EMBL" id="ADBJ01000047">
    <property type="protein sequence ID" value="EFA76276.1"/>
    <property type="molecule type" value="Genomic_DNA"/>
</dbReference>
<dbReference type="InParanoid" id="D3BQ56"/>